<evidence type="ECO:0000313" key="7">
    <source>
        <dbReference type="Proteomes" id="UP000094936"/>
    </source>
</evidence>
<proteinExistence type="inferred from homology"/>
<dbReference type="PANTHER" id="PTHR33798:SF5">
    <property type="entry name" value="FLAVIN REDUCTASE LIKE DOMAIN-CONTAINING PROTEIN"/>
    <property type="match status" value="1"/>
</dbReference>
<comment type="cofactor">
    <cofactor evidence="1">
        <name>FMN</name>
        <dbReference type="ChEBI" id="CHEBI:58210"/>
    </cofactor>
</comment>
<dbReference type="Proteomes" id="UP000094936">
    <property type="component" value="Unassembled WGS sequence"/>
</dbReference>
<gene>
    <name evidence="6" type="ORF">A8L45_18165</name>
</gene>
<accession>A0A1C3ECZ7</accession>
<dbReference type="STRING" id="1080227.A8L45_18165"/>
<keyword evidence="3" id="KW-0288">FMN</keyword>
<keyword evidence="2" id="KW-0285">Flavoprotein</keyword>
<dbReference type="PANTHER" id="PTHR33798">
    <property type="entry name" value="FLAVOPROTEIN OXYGENASE"/>
    <property type="match status" value="1"/>
</dbReference>
<reference evidence="6 7" key="1">
    <citation type="submission" date="2016-05" db="EMBL/GenBank/DDBJ databases">
        <title>Genomic Taxonomy of the Vibrionaceae.</title>
        <authorList>
            <person name="Gomez-Gil B."/>
            <person name="Enciso-Ibarra J."/>
        </authorList>
    </citation>
    <scope>NUCLEOTIDE SEQUENCE [LARGE SCALE GENOMIC DNA]</scope>
    <source>
        <strain evidence="6 7">CAIM 1920</strain>
    </source>
</reference>
<keyword evidence="7" id="KW-1185">Reference proteome</keyword>
<dbReference type="OrthoDB" id="9794638at2"/>
<comment type="similarity">
    <text evidence="4">Belongs to the flavoredoxin family.</text>
</comment>
<organism evidence="6 7">
    <name type="scientific">Veronia pacifica</name>
    <dbReference type="NCBI Taxonomy" id="1080227"/>
    <lineage>
        <taxon>Bacteria</taxon>
        <taxon>Pseudomonadati</taxon>
        <taxon>Pseudomonadota</taxon>
        <taxon>Gammaproteobacteria</taxon>
        <taxon>Vibrionales</taxon>
        <taxon>Vibrionaceae</taxon>
        <taxon>Veronia</taxon>
    </lineage>
</organism>
<dbReference type="Gene3D" id="2.30.110.10">
    <property type="entry name" value="Electron Transport, Fmn-binding Protein, Chain A"/>
    <property type="match status" value="1"/>
</dbReference>
<feature type="domain" description="Flavin reductase like" evidence="5">
    <location>
        <begin position="19"/>
        <end position="170"/>
    </location>
</feature>
<sequence>MELNFSDFSSHQIYHLMTQTIIPRPIAWVLTDSGEKNYNLAPFSYFSAVSSAPPLMMFSAGKKPSGEIKDTVKNVVNTKQCVIHIASQEDADLVTATAATLEHGDSEVLANEVELVEFTGFDLPRIKHCSIAYGCELFEVKEIGDTPQSLVFVQVKTLHINDEVVSLDAKQRLKVFADKVSPLARLGGGEYAGITEPFAIVRPQ</sequence>
<evidence type="ECO:0000313" key="6">
    <source>
        <dbReference type="EMBL" id="ODA31101.1"/>
    </source>
</evidence>
<dbReference type="SMART" id="SM00903">
    <property type="entry name" value="Flavin_Reduct"/>
    <property type="match status" value="1"/>
</dbReference>
<comment type="caution">
    <text evidence="6">The sequence shown here is derived from an EMBL/GenBank/DDBJ whole genome shotgun (WGS) entry which is preliminary data.</text>
</comment>
<evidence type="ECO:0000256" key="2">
    <source>
        <dbReference type="ARBA" id="ARBA00022630"/>
    </source>
</evidence>
<dbReference type="InterPro" id="IPR002563">
    <property type="entry name" value="Flavin_Rdtase-like_dom"/>
</dbReference>
<dbReference type="GO" id="GO:0016646">
    <property type="term" value="F:oxidoreductase activity, acting on the CH-NH group of donors, NAD or NADP as acceptor"/>
    <property type="evidence" value="ECO:0007669"/>
    <property type="project" value="UniProtKB-ARBA"/>
</dbReference>
<name>A0A1C3ECZ7_9GAMM</name>
<dbReference type="InterPro" id="IPR012349">
    <property type="entry name" value="Split_barrel_FMN-bd"/>
</dbReference>
<evidence type="ECO:0000259" key="5">
    <source>
        <dbReference type="SMART" id="SM00903"/>
    </source>
</evidence>
<evidence type="ECO:0000256" key="1">
    <source>
        <dbReference type="ARBA" id="ARBA00001917"/>
    </source>
</evidence>
<dbReference type="RefSeq" id="WP_068904782.1">
    <property type="nucleotide sequence ID" value="NZ_JBHUIF010000009.1"/>
</dbReference>
<dbReference type="Pfam" id="PF01613">
    <property type="entry name" value="Flavin_Reduct"/>
    <property type="match status" value="1"/>
</dbReference>
<protein>
    <submittedName>
        <fullName evidence="6">Protein/domain typically associated with flavoprotein oxygenase, DIM6/NTAB family protein</fullName>
    </submittedName>
</protein>
<dbReference type="EMBL" id="LYBM01000041">
    <property type="protein sequence ID" value="ODA31101.1"/>
    <property type="molecule type" value="Genomic_DNA"/>
</dbReference>
<dbReference type="SUPFAM" id="SSF50475">
    <property type="entry name" value="FMN-binding split barrel"/>
    <property type="match status" value="1"/>
</dbReference>
<evidence type="ECO:0000256" key="3">
    <source>
        <dbReference type="ARBA" id="ARBA00022643"/>
    </source>
</evidence>
<dbReference type="AlphaFoldDB" id="A0A1C3ECZ7"/>
<dbReference type="GO" id="GO:0010181">
    <property type="term" value="F:FMN binding"/>
    <property type="evidence" value="ECO:0007669"/>
    <property type="project" value="InterPro"/>
</dbReference>
<evidence type="ECO:0000256" key="4">
    <source>
        <dbReference type="ARBA" id="ARBA00038054"/>
    </source>
</evidence>